<sequence>MRKQDSTNARNEASILRNCGMAYALNVIGGRWKPTILFSLLEGKMRYNELRKTIPGVSERMLVAQLRELEEHGLVRRNVFPEVPPRVEYELTELGHSTEPMLQCMSDWGNMHRKKEQVIAVQ</sequence>
<evidence type="ECO:0000313" key="6">
    <source>
        <dbReference type="Proteomes" id="UP000279089"/>
    </source>
</evidence>
<feature type="domain" description="HTH hxlR-type" evidence="4">
    <location>
        <begin position="19"/>
        <end position="117"/>
    </location>
</feature>
<evidence type="ECO:0000256" key="2">
    <source>
        <dbReference type="ARBA" id="ARBA00023125"/>
    </source>
</evidence>
<dbReference type="GO" id="GO:0003677">
    <property type="term" value="F:DNA binding"/>
    <property type="evidence" value="ECO:0007669"/>
    <property type="project" value="UniProtKB-KW"/>
</dbReference>
<dbReference type="OrthoDB" id="8231503at2"/>
<dbReference type="AlphaFoldDB" id="A0A3N4MDE1"/>
<keyword evidence="6" id="KW-1185">Reference proteome</keyword>
<proteinExistence type="predicted"/>
<gene>
    <name evidence="5" type="ORF">EG028_26665</name>
</gene>
<name>A0A3N4MDE1_9BACT</name>
<reference evidence="6" key="1">
    <citation type="submission" date="2018-11" db="EMBL/GenBank/DDBJ databases">
        <title>Chitinophaga lutea sp.nov., isolate from arsenic contaminated soil.</title>
        <authorList>
            <person name="Zong Y."/>
        </authorList>
    </citation>
    <scope>NUCLEOTIDE SEQUENCE [LARGE SCALE GENOMIC DNA]</scope>
    <source>
        <strain evidence="6">YLT18</strain>
    </source>
</reference>
<dbReference type="PANTHER" id="PTHR33204:SF29">
    <property type="entry name" value="TRANSCRIPTIONAL REGULATOR"/>
    <property type="match status" value="1"/>
</dbReference>
<dbReference type="Gene3D" id="1.10.10.10">
    <property type="entry name" value="Winged helix-like DNA-binding domain superfamily/Winged helix DNA-binding domain"/>
    <property type="match status" value="1"/>
</dbReference>
<protein>
    <submittedName>
        <fullName evidence="5">Transcriptional regulator</fullName>
    </submittedName>
</protein>
<dbReference type="PROSITE" id="PS51118">
    <property type="entry name" value="HTH_HXLR"/>
    <property type="match status" value="1"/>
</dbReference>
<dbReference type="Proteomes" id="UP000279089">
    <property type="component" value="Unassembled WGS sequence"/>
</dbReference>
<accession>A0A3N4MDE1</accession>
<dbReference type="PANTHER" id="PTHR33204">
    <property type="entry name" value="TRANSCRIPTIONAL REGULATOR, MARR FAMILY"/>
    <property type="match status" value="1"/>
</dbReference>
<dbReference type="Pfam" id="PF01638">
    <property type="entry name" value="HxlR"/>
    <property type="match status" value="1"/>
</dbReference>
<dbReference type="InterPro" id="IPR002577">
    <property type="entry name" value="HTH_HxlR"/>
</dbReference>
<dbReference type="InterPro" id="IPR036388">
    <property type="entry name" value="WH-like_DNA-bd_sf"/>
</dbReference>
<evidence type="ECO:0000256" key="3">
    <source>
        <dbReference type="ARBA" id="ARBA00023163"/>
    </source>
</evidence>
<organism evidence="5 6">
    <name type="scientific">Chitinophaga barathri</name>
    <dbReference type="NCBI Taxonomy" id="1647451"/>
    <lineage>
        <taxon>Bacteria</taxon>
        <taxon>Pseudomonadati</taxon>
        <taxon>Bacteroidota</taxon>
        <taxon>Chitinophagia</taxon>
        <taxon>Chitinophagales</taxon>
        <taxon>Chitinophagaceae</taxon>
        <taxon>Chitinophaga</taxon>
    </lineage>
</organism>
<evidence type="ECO:0000313" key="5">
    <source>
        <dbReference type="EMBL" id="RPD38100.1"/>
    </source>
</evidence>
<dbReference type="SUPFAM" id="SSF46785">
    <property type="entry name" value="Winged helix' DNA-binding domain"/>
    <property type="match status" value="1"/>
</dbReference>
<comment type="caution">
    <text evidence="5">The sequence shown here is derived from an EMBL/GenBank/DDBJ whole genome shotgun (WGS) entry which is preliminary data.</text>
</comment>
<evidence type="ECO:0000256" key="1">
    <source>
        <dbReference type="ARBA" id="ARBA00023015"/>
    </source>
</evidence>
<keyword evidence="2" id="KW-0238">DNA-binding</keyword>
<dbReference type="InterPro" id="IPR036390">
    <property type="entry name" value="WH_DNA-bd_sf"/>
</dbReference>
<dbReference type="RefSeq" id="WP_120519267.1">
    <property type="nucleotide sequence ID" value="NZ_QXZY01000017.1"/>
</dbReference>
<dbReference type="EMBL" id="RMBX01000018">
    <property type="protein sequence ID" value="RPD38100.1"/>
    <property type="molecule type" value="Genomic_DNA"/>
</dbReference>
<evidence type="ECO:0000259" key="4">
    <source>
        <dbReference type="PROSITE" id="PS51118"/>
    </source>
</evidence>
<keyword evidence="1" id="KW-0805">Transcription regulation</keyword>
<keyword evidence="3" id="KW-0804">Transcription</keyword>